<dbReference type="InterPro" id="IPR018060">
    <property type="entry name" value="HTH_AraC"/>
</dbReference>
<evidence type="ECO:0000256" key="2">
    <source>
        <dbReference type="ARBA" id="ARBA00023125"/>
    </source>
</evidence>
<dbReference type="Gene3D" id="1.10.10.60">
    <property type="entry name" value="Homeodomain-like"/>
    <property type="match status" value="1"/>
</dbReference>
<dbReference type="EMBL" id="PVTD01000018">
    <property type="protein sequence ID" value="PRY19775.1"/>
    <property type="molecule type" value="Genomic_DNA"/>
</dbReference>
<dbReference type="PANTHER" id="PTHR47894">
    <property type="entry name" value="HTH-TYPE TRANSCRIPTIONAL REGULATOR GADX"/>
    <property type="match status" value="1"/>
</dbReference>
<keyword evidence="3" id="KW-0804">Transcription</keyword>
<dbReference type="GO" id="GO:0003700">
    <property type="term" value="F:DNA-binding transcription factor activity"/>
    <property type="evidence" value="ECO:0007669"/>
    <property type="project" value="InterPro"/>
</dbReference>
<dbReference type="InterPro" id="IPR020449">
    <property type="entry name" value="Tscrpt_reg_AraC-type_HTH"/>
</dbReference>
<gene>
    <name evidence="5" type="ORF">CLV78_11818</name>
</gene>
<dbReference type="SUPFAM" id="SSF46689">
    <property type="entry name" value="Homeodomain-like"/>
    <property type="match status" value="1"/>
</dbReference>
<keyword evidence="6" id="KW-1185">Reference proteome</keyword>
<dbReference type="AlphaFoldDB" id="A0A2T0RF37"/>
<sequence length="339" mass="37543">MEASPLHSVIGLNSLAAHLRKKGVNVGKLLARASVDPKDIQEETARLPIDRTAAFFREAAAETGDDLLGFHFGQSREAGEAGKLGYVGLASATVHEALKNVQKYSVLYTESAAMRTDRLRQDGLLFWRLNAPASVDMRQFQEFIGTNFIATLRQITGMNIRPAHVAFSHPRSAKLGEFERFFGGPVSFGEAESFIRFNPGQINLPIRTSDERLLAILQDQADRDLESLQTVPKQKSLVLEVERLAAVRLRSDQAKLDIIAAELGMSGRTLSRRLGEDGTTFNEIVDNLRLTLALSLLRDSGLSLPEIAYRLGYSEVSGFNHAFKRWTGKTPKHFRNHGA</sequence>
<dbReference type="Proteomes" id="UP000239480">
    <property type="component" value="Unassembled WGS sequence"/>
</dbReference>
<keyword evidence="1" id="KW-0805">Transcription regulation</keyword>
<feature type="domain" description="HTH araC/xylS-type" evidence="4">
    <location>
        <begin position="239"/>
        <end position="337"/>
    </location>
</feature>
<name>A0A2T0RF37_9RHOB</name>
<reference evidence="5 6" key="1">
    <citation type="submission" date="2018-03" db="EMBL/GenBank/DDBJ databases">
        <title>Genomic Encyclopedia of Archaeal and Bacterial Type Strains, Phase II (KMG-II): from individual species to whole genera.</title>
        <authorList>
            <person name="Goeker M."/>
        </authorList>
    </citation>
    <scope>NUCLEOTIDE SEQUENCE [LARGE SCALE GENOMIC DNA]</scope>
    <source>
        <strain evidence="5 6">DSM 29328</strain>
    </source>
</reference>
<proteinExistence type="predicted"/>
<keyword evidence="2" id="KW-0238">DNA-binding</keyword>
<evidence type="ECO:0000256" key="3">
    <source>
        <dbReference type="ARBA" id="ARBA00023163"/>
    </source>
</evidence>
<dbReference type="InterPro" id="IPR032687">
    <property type="entry name" value="AraC-type_N"/>
</dbReference>
<dbReference type="RefSeq" id="WP_106208275.1">
    <property type="nucleotide sequence ID" value="NZ_PVTD01000018.1"/>
</dbReference>
<dbReference type="Pfam" id="PF12833">
    <property type="entry name" value="HTH_18"/>
    <property type="match status" value="1"/>
</dbReference>
<dbReference type="InterPro" id="IPR018062">
    <property type="entry name" value="HTH_AraC-typ_CS"/>
</dbReference>
<dbReference type="PANTHER" id="PTHR47894:SF1">
    <property type="entry name" value="HTH-TYPE TRANSCRIPTIONAL REGULATOR VQSM"/>
    <property type="match status" value="1"/>
</dbReference>
<evidence type="ECO:0000259" key="4">
    <source>
        <dbReference type="PROSITE" id="PS01124"/>
    </source>
</evidence>
<dbReference type="GO" id="GO:0000976">
    <property type="term" value="F:transcription cis-regulatory region binding"/>
    <property type="evidence" value="ECO:0007669"/>
    <property type="project" value="TreeGrafter"/>
</dbReference>
<dbReference type="InterPro" id="IPR009057">
    <property type="entry name" value="Homeodomain-like_sf"/>
</dbReference>
<dbReference type="PRINTS" id="PR00032">
    <property type="entry name" value="HTHARAC"/>
</dbReference>
<evidence type="ECO:0000256" key="1">
    <source>
        <dbReference type="ARBA" id="ARBA00023015"/>
    </source>
</evidence>
<evidence type="ECO:0000313" key="5">
    <source>
        <dbReference type="EMBL" id="PRY19775.1"/>
    </source>
</evidence>
<dbReference type="GO" id="GO:0005829">
    <property type="term" value="C:cytosol"/>
    <property type="evidence" value="ECO:0007669"/>
    <property type="project" value="TreeGrafter"/>
</dbReference>
<dbReference type="SMART" id="SM00342">
    <property type="entry name" value="HTH_ARAC"/>
    <property type="match status" value="1"/>
</dbReference>
<dbReference type="Pfam" id="PF12625">
    <property type="entry name" value="Arabinose_bd"/>
    <property type="match status" value="1"/>
</dbReference>
<dbReference type="PROSITE" id="PS01124">
    <property type="entry name" value="HTH_ARAC_FAMILY_2"/>
    <property type="match status" value="1"/>
</dbReference>
<evidence type="ECO:0000313" key="6">
    <source>
        <dbReference type="Proteomes" id="UP000239480"/>
    </source>
</evidence>
<comment type="caution">
    <text evidence="5">The sequence shown here is derived from an EMBL/GenBank/DDBJ whole genome shotgun (WGS) entry which is preliminary data.</text>
</comment>
<organism evidence="5 6">
    <name type="scientific">Aliiruegeria haliotis</name>
    <dbReference type="NCBI Taxonomy" id="1280846"/>
    <lineage>
        <taxon>Bacteria</taxon>
        <taxon>Pseudomonadati</taxon>
        <taxon>Pseudomonadota</taxon>
        <taxon>Alphaproteobacteria</taxon>
        <taxon>Rhodobacterales</taxon>
        <taxon>Roseobacteraceae</taxon>
        <taxon>Aliiruegeria</taxon>
    </lineage>
</organism>
<protein>
    <submittedName>
        <fullName evidence="5">Helix-turn-helix protein</fullName>
    </submittedName>
</protein>
<accession>A0A2T0RF37</accession>
<dbReference type="PROSITE" id="PS00041">
    <property type="entry name" value="HTH_ARAC_FAMILY_1"/>
    <property type="match status" value="1"/>
</dbReference>